<dbReference type="InterPro" id="IPR014756">
    <property type="entry name" value="Ig_E-set"/>
</dbReference>
<dbReference type="CDD" id="cd08547">
    <property type="entry name" value="Type_II_cohesin"/>
    <property type="match status" value="1"/>
</dbReference>
<name>A0A3D9I4Z8_9BACL</name>
<dbReference type="Gene3D" id="1.20.1270.90">
    <property type="entry name" value="AF1782-like"/>
    <property type="match status" value="3"/>
</dbReference>
<sequence length="1936" mass="205742">MRKRALIWIMTFVMVFTMLPFSGAVIAAESTPGATIYVATTGNDNTGDGTQLNPYQTIAKAKAVVRTLPKTGGDIVVQIADGYYPLDETLVFDKDDSGSASSTIRYEAAPGAKPVISAGTMLEKGIWTEAVGLTQTGGLTAYKTTLNRSDKLRAIYVNDKRANMTLSSQIASANRTVTGTPTVSFTATDNPWAWRDGSNIRAAIVFDASVGLTTATKNPQNIEAESMGGSTARWARPFVTFASIEQAPVASNKPGGVMLRFQMPYAAISQSLSNNTQYNPGNNQVIRNAFEFFNKRGDFYFDQAESTLYYIPLEGEDVNTADVIIPRLETVLDIRGIPVGDRLNPVAGSDDGRVKNITFNGLTFAHTDYKLTEVTGTYTFSDGSGPVTTSSRGFASVQGAIVNKAYFPSSINWHETFYRSYDIPPAAVMINAARNIKVLNGEIGLAGFIGIHVENDAKNIEITGNYIVDTLASGIVIGHPQHIYENDVPITHESSVSVSGTPIRNWAGVDKEKYTAGTEAVPENIYITNNFLYRNCYGFPGANSLTSFYTTNMQVLHNYIYDSTYGAMSIGWGWDEYDGFGFTAQGTNKTGGPYHGTHETSLGRSPAISTTSRNNKINSNRVEEICTVVNDSGAIYSLGRQGDPGNLPDGGTWDTINTVYPLTNDPVSNKNSNWNSDNWTNFTEMNYNFLDPNPTNKPTTSNNWTNGFHPDEGSTFIKMIGNVVQSKLSHSPGKSRLIEFNNWKRKSDMIMVQGYVDGDNDQNGAPRTTFDNFKSTSRIWPLKGNEIVLNSGLTNEYAHMIPRSLIADTEFELASNVIMGRGETLNRRGLLQAQDTVWLAPADATVFTEGSKMTKAAGDAKSIKAPSAAGEYKLFIDYADARETATSKFTVYVDQNASAINVEDGESYEVSAVRPLELTLSGDYTYTLNSNPVVSGHQIATEGNWTLVVSTPTDPNAMIINFTTTISVANKLLPADVTVAPGGRVNFAHDLDDATKKIWISSSSGGHFDGGDDESMAPGDRVGMTAPMVPGPYIIYVLAQEGDVLSQSHARIVVRDMTPADIPRNGLDLWLKADEGVEKDGSGNVTGWTNMGSVPAKLVPANVPGSGGDGLGTPTGNPMLKNNVYDYVDFAAMSRPLKAAGFKNYNGSTQMTIYTLVSPTATANNSSDQNGLVYFGLNEAYQTWTANSGWSGINLGVGTDRINIRFGNTDSGVSGGGQQIATTATNGLVSVRAQLNGTNRSVFVNNNVIGTPGTNAKALLGNSSDLGVGYTMAAATPYRFLGKVLQVLIYDRVLTADEITKVETYFNEVKAGRGGPANTIVPVVDKTLLTGLIGTVNSLNETEYTIDSWNAFASALSEAQTAAANDGIGQEATDNSYYALRNAFKALVMSGTIEPTTASFDKNVANQADVTTVLTLNGNSLSSIANGDTTLQLGIDYVVSGNTVTINKSYLSTLAVGNVTLQFTFSSGATNELVITISDTTVIVPTTPKAVLTGPSSVVVNHSFEAKVALEGVQENYNAASLVVHYDPAKLEIATVLDSDNQLILDEGVAESLAPGVSIIGTGVIPEQGLILIMLTSTSGHVPLGTADLLKLNAKASASLGSTTVTLSEFVIANADSSTDVDVSDATLAIQVNLADPTALLAAIQSAQSLHDSAVEGEIQGQYPAGSKAVLNTAINAARAIANEEASTQTDVDTALAGLNAAVQTFIQSVIGINKMALNTAITNAEQLYGGASIGTSPGQYPSDAASAFNSAIEAAIEVRNSTSVTQNQINAAVTALNMAVSTFQSSVITQTPSVNKSALNEAITAAESKLSHAVEGQKIGQYPGSAISAFNAAVQTAKTVFGQTVATQSEVDAAVTALAIAQTTFAGQVVTLVSGQSAVSIRDLSIIAKYFNIDQSDPNWSKVEKADLFNNGKITIVELAAVARMIVGNWLEEHH</sequence>
<keyword evidence="8" id="KW-1185">Reference proteome</keyword>
<dbReference type="Gene3D" id="2.60.120.200">
    <property type="match status" value="1"/>
</dbReference>
<dbReference type="EMBL" id="QRDY01000014">
    <property type="protein sequence ID" value="RED56256.1"/>
    <property type="molecule type" value="Genomic_DNA"/>
</dbReference>
<dbReference type="PANTHER" id="PTHR36453">
    <property type="entry name" value="SECRETED PROTEIN-RELATED"/>
    <property type="match status" value="1"/>
</dbReference>
<evidence type="ECO:0000313" key="7">
    <source>
        <dbReference type="EMBL" id="RED56256.1"/>
    </source>
</evidence>
<keyword evidence="2" id="KW-0136">Cellulose degradation</keyword>
<keyword evidence="1 5" id="KW-0732">Signal</keyword>
<dbReference type="Pfam" id="PF03442">
    <property type="entry name" value="CBM_X2"/>
    <property type="match status" value="1"/>
</dbReference>
<dbReference type="Gene3D" id="1.20.1270.70">
    <property type="entry name" value="Designed single chain three-helix bundle"/>
    <property type="match status" value="1"/>
</dbReference>
<dbReference type="Gene3D" id="1.10.1330.10">
    <property type="entry name" value="Dockerin domain"/>
    <property type="match status" value="1"/>
</dbReference>
<dbReference type="Proteomes" id="UP000256869">
    <property type="component" value="Unassembled WGS sequence"/>
</dbReference>
<evidence type="ECO:0000256" key="1">
    <source>
        <dbReference type="ARBA" id="ARBA00022729"/>
    </source>
</evidence>
<dbReference type="Gene3D" id="2.60.40.10">
    <property type="entry name" value="Immunoglobulins"/>
    <property type="match status" value="1"/>
</dbReference>
<dbReference type="SUPFAM" id="SSF81296">
    <property type="entry name" value="E set domains"/>
    <property type="match status" value="1"/>
</dbReference>
<dbReference type="SUPFAM" id="SSF51126">
    <property type="entry name" value="Pectin lyase-like"/>
    <property type="match status" value="1"/>
</dbReference>
<dbReference type="Gene3D" id="2.60.40.680">
    <property type="match status" value="1"/>
</dbReference>
<dbReference type="SUPFAM" id="SSF49384">
    <property type="entry name" value="Carbohydrate-binding domain"/>
    <property type="match status" value="1"/>
</dbReference>
<evidence type="ECO:0000256" key="4">
    <source>
        <dbReference type="ARBA" id="ARBA00023326"/>
    </source>
</evidence>
<protein>
    <submittedName>
        <fullName evidence="7">Putative sugar-binding protein</fullName>
    </submittedName>
</protein>
<dbReference type="OrthoDB" id="9808066at2"/>
<keyword evidence="3" id="KW-0119">Carbohydrate metabolism</keyword>
<feature type="chain" id="PRO_5017753380" evidence="5">
    <location>
        <begin position="28"/>
        <end position="1936"/>
    </location>
</feature>
<evidence type="ECO:0000259" key="6">
    <source>
        <dbReference type="Pfam" id="PF03442"/>
    </source>
</evidence>
<dbReference type="GO" id="GO:0030246">
    <property type="term" value="F:carbohydrate binding"/>
    <property type="evidence" value="ECO:0007669"/>
    <property type="project" value="InterPro"/>
</dbReference>
<comment type="caution">
    <text evidence="7">The sequence shown here is derived from an EMBL/GenBank/DDBJ whole genome shotgun (WGS) entry which is preliminary data.</text>
</comment>
<dbReference type="SUPFAM" id="SSF49899">
    <property type="entry name" value="Concanavalin A-like lectins/glucanases"/>
    <property type="match status" value="1"/>
</dbReference>
<dbReference type="GO" id="GO:0030245">
    <property type="term" value="P:cellulose catabolic process"/>
    <property type="evidence" value="ECO:0007669"/>
    <property type="project" value="UniProtKB-KW"/>
</dbReference>
<dbReference type="Gene3D" id="2.160.20.10">
    <property type="entry name" value="Single-stranded right-handed beta-helix, Pectin lyase-like"/>
    <property type="match status" value="1"/>
</dbReference>
<dbReference type="InterPro" id="IPR013320">
    <property type="entry name" value="ConA-like_dom_sf"/>
</dbReference>
<feature type="domain" description="Carbohydrate binding X2" evidence="6">
    <location>
        <begin position="1393"/>
        <end position="1475"/>
    </location>
</feature>
<evidence type="ECO:0000313" key="8">
    <source>
        <dbReference type="Proteomes" id="UP000256869"/>
    </source>
</evidence>
<dbReference type="InterPro" id="IPR013783">
    <property type="entry name" value="Ig-like_fold"/>
</dbReference>
<reference evidence="7 8" key="1">
    <citation type="submission" date="2018-07" db="EMBL/GenBank/DDBJ databases">
        <title>Genomic Encyclopedia of Type Strains, Phase III (KMG-III): the genomes of soil and plant-associated and newly described type strains.</title>
        <authorList>
            <person name="Whitman W."/>
        </authorList>
    </citation>
    <scope>NUCLEOTIDE SEQUENCE [LARGE SCALE GENOMIC DNA]</scope>
    <source>
        <strain evidence="7 8">CECT 8236</strain>
    </source>
</reference>
<dbReference type="RefSeq" id="WP_115994475.1">
    <property type="nucleotide sequence ID" value="NZ_QRDY01000014.1"/>
</dbReference>
<proteinExistence type="predicted"/>
<organism evidence="7 8">
    <name type="scientific">Cohnella lupini</name>
    <dbReference type="NCBI Taxonomy" id="1294267"/>
    <lineage>
        <taxon>Bacteria</taxon>
        <taxon>Bacillati</taxon>
        <taxon>Bacillota</taxon>
        <taxon>Bacilli</taxon>
        <taxon>Bacillales</taxon>
        <taxon>Paenibacillaceae</taxon>
        <taxon>Cohnella</taxon>
    </lineage>
</organism>
<accession>A0A3D9I4Z8</accession>
<keyword evidence="4" id="KW-0624">Polysaccharide degradation</keyword>
<feature type="signal peptide" evidence="5">
    <location>
        <begin position="1"/>
        <end position="27"/>
    </location>
</feature>
<dbReference type="Pfam" id="PF07554">
    <property type="entry name" value="FIVAR"/>
    <property type="match status" value="3"/>
</dbReference>
<gene>
    <name evidence="7" type="ORF">DFP95_11430</name>
</gene>
<evidence type="ECO:0000256" key="3">
    <source>
        <dbReference type="ARBA" id="ARBA00023277"/>
    </source>
</evidence>
<dbReference type="InterPro" id="IPR011050">
    <property type="entry name" value="Pectin_lyase_fold/virulence"/>
</dbReference>
<dbReference type="InterPro" id="IPR008965">
    <property type="entry name" value="CBM2/CBM3_carb-bd_dom_sf"/>
</dbReference>
<dbReference type="InterPro" id="IPR036439">
    <property type="entry name" value="Dockerin_dom_sf"/>
</dbReference>
<evidence type="ECO:0000256" key="2">
    <source>
        <dbReference type="ARBA" id="ARBA00023001"/>
    </source>
</evidence>
<dbReference type="InterPro" id="IPR012334">
    <property type="entry name" value="Pectin_lyas_fold"/>
</dbReference>
<dbReference type="PANTHER" id="PTHR36453:SF1">
    <property type="entry name" value="RIGHT HANDED BETA HELIX DOMAIN-CONTAINING PROTEIN"/>
    <property type="match status" value="1"/>
</dbReference>
<evidence type="ECO:0000256" key="5">
    <source>
        <dbReference type="SAM" id="SignalP"/>
    </source>
</evidence>
<dbReference type="InterPro" id="IPR005102">
    <property type="entry name" value="Carbo-bd_X2"/>
</dbReference>